<evidence type="ECO:0000313" key="2">
    <source>
        <dbReference type="EMBL" id="GLG90786.1"/>
    </source>
</evidence>
<evidence type="ECO:0008006" key="4">
    <source>
        <dbReference type="Google" id="ProtNLM"/>
    </source>
</evidence>
<accession>A0A9W6FEF7</accession>
<evidence type="ECO:0000313" key="3">
    <source>
        <dbReference type="Proteomes" id="UP001145145"/>
    </source>
</evidence>
<proteinExistence type="predicted"/>
<gene>
    <name evidence="1" type="ORF">Selli1_19090</name>
    <name evidence="2" type="ORF">Selli2_22130</name>
</gene>
<evidence type="ECO:0000313" key="1">
    <source>
        <dbReference type="EMBL" id="GLG04735.1"/>
    </source>
</evidence>
<dbReference type="EMBL" id="BSCH01000014">
    <property type="protein sequence ID" value="GLG90786.1"/>
    <property type="molecule type" value="Genomic_DNA"/>
</dbReference>
<dbReference type="InterPro" id="IPR014942">
    <property type="entry name" value="AbiEii"/>
</dbReference>
<reference evidence="1" key="2">
    <citation type="submission" date="2022-11" db="EMBL/GenBank/DDBJ databases">
        <title>Draft genome sequence of Sellimonas catena strain 12EGH17.</title>
        <authorList>
            <person name="Atsushi H."/>
            <person name="Moriya O."/>
            <person name="Mitsuo S."/>
        </authorList>
    </citation>
    <scope>NUCLEOTIDE SEQUENCE</scope>
    <source>
        <strain evidence="1">12EGH17</strain>
    </source>
</reference>
<dbReference type="Pfam" id="PF08843">
    <property type="entry name" value="AbiEii"/>
    <property type="match status" value="1"/>
</dbReference>
<name>A0A9W6FEF7_9FIRM</name>
<reference evidence="2" key="4">
    <citation type="submission" date="2022-11" db="EMBL/GenBank/DDBJ databases">
        <title>Draft genome sequence of Sellimonas catena strain 18CBH55.</title>
        <authorList>
            <person name="Atsushi H."/>
            <person name="Moriya O."/>
            <person name="Mitsuo S."/>
        </authorList>
    </citation>
    <scope>NUCLEOTIDE SEQUENCE</scope>
    <source>
        <strain evidence="2">18CBH55</strain>
    </source>
</reference>
<keyword evidence="3" id="KW-1185">Reference proteome</keyword>
<dbReference type="EMBL" id="BSBO01000018">
    <property type="protein sequence ID" value="GLG04735.1"/>
    <property type="molecule type" value="Genomic_DNA"/>
</dbReference>
<organism evidence="1 3">
    <name type="scientific">Sellimonas catena</name>
    <dbReference type="NCBI Taxonomy" id="2994035"/>
    <lineage>
        <taxon>Bacteria</taxon>
        <taxon>Bacillati</taxon>
        <taxon>Bacillota</taxon>
        <taxon>Clostridia</taxon>
        <taxon>Lachnospirales</taxon>
        <taxon>Lachnospiraceae</taxon>
        <taxon>Sellimonas</taxon>
    </lineage>
</organism>
<reference evidence="1 3" key="5">
    <citation type="journal article" date="2023" name="Int. J. Syst. Evol. Microbiol.">
        <title>Sellimonas catena sp. nov., isolated from human faeces.</title>
        <authorList>
            <person name="Hisatomi A."/>
            <person name="Ohkuma M."/>
            <person name="Sakamoto M."/>
        </authorList>
    </citation>
    <scope>NUCLEOTIDE SEQUENCE [LARGE SCALE GENOMIC DNA]</scope>
    <source>
        <strain evidence="1 3">12EGH17</strain>
        <strain evidence="2">18CBH55</strain>
    </source>
</reference>
<sequence>MLKTPEQLKGSIRSLAKKKGIHAQEVLQIFMFERIIERLSVSSYKDKFILKGGLLISAILGITERTTMDMDTTVKGFPMDEKSIRKAITEILNQPVNDGIEFQLLYLTPIREDDEYENFRASIQATGGKIRNDYPKKYRKYACKRFL</sequence>
<reference evidence="1" key="1">
    <citation type="submission" date="2022-11" db="EMBL/GenBank/DDBJ databases">
        <title>Draft genome sequence of Sellimonas catena strain 12EGH17.</title>
        <authorList>
            <person name="Hisatomi A."/>
            <person name="Ohkuma M."/>
            <person name="Sakamoto M."/>
        </authorList>
    </citation>
    <scope>NUCLEOTIDE SEQUENCE</scope>
    <source>
        <strain evidence="1">12EGH17</strain>
    </source>
</reference>
<reference evidence="2" key="3">
    <citation type="submission" date="2022-11" db="EMBL/GenBank/DDBJ databases">
        <title>Draft genome sequence of Sellimonas catena strain 18CBH55.</title>
        <authorList>
            <person name="Hisatomi A."/>
            <person name="Ohkuma M."/>
            <person name="Sakamoto M."/>
        </authorList>
    </citation>
    <scope>NUCLEOTIDE SEQUENCE</scope>
    <source>
        <strain evidence="2">18CBH55</strain>
    </source>
</reference>
<dbReference type="Proteomes" id="UP001145094">
    <property type="component" value="Unassembled WGS sequence"/>
</dbReference>
<dbReference type="AlphaFoldDB" id="A0A9W6FEF7"/>
<comment type="caution">
    <text evidence="1">The sequence shown here is derived from an EMBL/GenBank/DDBJ whole genome shotgun (WGS) entry which is preliminary data.</text>
</comment>
<protein>
    <recommendedName>
        <fullName evidence="4">Nucleotidyl transferase AbiEii toxin, Type IV TA system</fullName>
    </recommendedName>
</protein>
<dbReference type="Proteomes" id="UP001145145">
    <property type="component" value="Unassembled WGS sequence"/>
</dbReference>